<feature type="transmembrane region" description="Helical" evidence="7">
    <location>
        <begin position="218"/>
        <end position="240"/>
    </location>
</feature>
<feature type="non-terminal residue" evidence="9">
    <location>
        <position position="283"/>
    </location>
</feature>
<evidence type="ECO:0000256" key="1">
    <source>
        <dbReference type="ARBA" id="ARBA00004429"/>
    </source>
</evidence>
<dbReference type="GO" id="GO:0043190">
    <property type="term" value="C:ATP-binding cassette (ABC) transporter complex"/>
    <property type="evidence" value="ECO:0007669"/>
    <property type="project" value="InterPro"/>
</dbReference>
<reference evidence="9" key="1">
    <citation type="journal article" date="2014" name="Front. Microbiol.">
        <title>High frequency of phylogenetically diverse reductive dehalogenase-homologous genes in deep subseafloor sedimentary metagenomes.</title>
        <authorList>
            <person name="Kawai M."/>
            <person name="Futagami T."/>
            <person name="Toyoda A."/>
            <person name="Takaki Y."/>
            <person name="Nishi S."/>
            <person name="Hori S."/>
            <person name="Arai W."/>
            <person name="Tsubouchi T."/>
            <person name="Morono Y."/>
            <person name="Uchiyama I."/>
            <person name="Ito T."/>
            <person name="Fujiyama A."/>
            <person name="Inagaki F."/>
            <person name="Takami H."/>
        </authorList>
    </citation>
    <scope>NUCLEOTIDE SEQUENCE</scope>
    <source>
        <strain evidence="9">Expedition CK06-06</strain>
    </source>
</reference>
<comment type="caution">
    <text evidence="9">The sequence shown here is derived from an EMBL/GenBank/DDBJ whole genome shotgun (WGS) entry which is preliminary data.</text>
</comment>
<dbReference type="PANTHER" id="PTHR30413">
    <property type="entry name" value="INNER MEMBRANE TRANSPORT PERMEASE"/>
    <property type="match status" value="1"/>
</dbReference>
<keyword evidence="3" id="KW-1003">Cell membrane</keyword>
<evidence type="ECO:0000256" key="5">
    <source>
        <dbReference type="ARBA" id="ARBA00022989"/>
    </source>
</evidence>
<keyword evidence="5 7" id="KW-1133">Transmembrane helix</keyword>
<dbReference type="InterPro" id="IPR013525">
    <property type="entry name" value="ABC2_TM"/>
</dbReference>
<name>X1IMQ2_9ZZZZ</name>
<feature type="transmembrane region" description="Helical" evidence="7">
    <location>
        <begin position="183"/>
        <end position="206"/>
    </location>
</feature>
<evidence type="ECO:0000313" key="9">
    <source>
        <dbReference type="EMBL" id="GAH58838.1"/>
    </source>
</evidence>
<keyword evidence="6 7" id="KW-0472">Membrane</keyword>
<sequence>MNVQMRDLKQVNQKVQENQTLANAGKLRQAEAVSTIIIEPTRGWLSLKLRDIWQYRELLYFLTWRDVKVRYKQTVIGFLWAIIQPLLKMVVFSIIFGGLAKMDSEGFPYPIFLYAGLLPWQFFASAVSRSGESVVASANLIKKVYFPRLVIPIASVGACLVDFAISFIILIVLMFYYSIIPTLSIFMVLPLVLATIFTALGVGMFISALNVAYRDFRYIIPFLVQIWMFLTPVIYSTGIIPENWRWLILLNPMAGVVDAYRSAILGKPFEWGSLGISMGMAVA</sequence>
<dbReference type="AlphaFoldDB" id="X1IMQ2"/>
<protein>
    <recommendedName>
        <fullName evidence="8">ABC-2 type transporter transmembrane domain-containing protein</fullName>
    </recommendedName>
</protein>
<dbReference type="PRINTS" id="PR00164">
    <property type="entry name" value="ABC2TRNSPORT"/>
</dbReference>
<keyword evidence="4 7" id="KW-0812">Transmembrane</keyword>
<evidence type="ECO:0000256" key="6">
    <source>
        <dbReference type="ARBA" id="ARBA00023136"/>
    </source>
</evidence>
<dbReference type="EMBL" id="BARU01021281">
    <property type="protein sequence ID" value="GAH58838.1"/>
    <property type="molecule type" value="Genomic_DNA"/>
</dbReference>
<evidence type="ECO:0000256" key="3">
    <source>
        <dbReference type="ARBA" id="ARBA00022475"/>
    </source>
</evidence>
<evidence type="ECO:0000256" key="4">
    <source>
        <dbReference type="ARBA" id="ARBA00022692"/>
    </source>
</evidence>
<proteinExistence type="predicted"/>
<dbReference type="GO" id="GO:0140359">
    <property type="term" value="F:ABC-type transporter activity"/>
    <property type="evidence" value="ECO:0007669"/>
    <property type="project" value="InterPro"/>
</dbReference>
<feature type="transmembrane region" description="Helical" evidence="7">
    <location>
        <begin position="75"/>
        <end position="99"/>
    </location>
</feature>
<evidence type="ECO:0000256" key="2">
    <source>
        <dbReference type="ARBA" id="ARBA00022448"/>
    </source>
</evidence>
<comment type="subcellular location">
    <subcellularLocation>
        <location evidence="1">Cell inner membrane</location>
        <topology evidence="1">Multi-pass membrane protein</topology>
    </subcellularLocation>
</comment>
<feature type="transmembrane region" description="Helical" evidence="7">
    <location>
        <begin position="111"/>
        <end position="128"/>
    </location>
</feature>
<dbReference type="PANTHER" id="PTHR30413:SF8">
    <property type="entry name" value="TRANSPORT PERMEASE PROTEIN"/>
    <property type="match status" value="1"/>
</dbReference>
<organism evidence="9">
    <name type="scientific">marine sediment metagenome</name>
    <dbReference type="NCBI Taxonomy" id="412755"/>
    <lineage>
        <taxon>unclassified sequences</taxon>
        <taxon>metagenomes</taxon>
        <taxon>ecological metagenomes</taxon>
    </lineage>
</organism>
<keyword evidence="2" id="KW-0813">Transport</keyword>
<dbReference type="Pfam" id="PF01061">
    <property type="entry name" value="ABC2_membrane"/>
    <property type="match status" value="1"/>
</dbReference>
<accession>X1IMQ2</accession>
<dbReference type="InterPro" id="IPR000412">
    <property type="entry name" value="ABC_2_transport"/>
</dbReference>
<gene>
    <name evidence="9" type="ORF">S03H2_34843</name>
</gene>
<feature type="transmembrane region" description="Helical" evidence="7">
    <location>
        <begin position="149"/>
        <end position="177"/>
    </location>
</feature>
<evidence type="ECO:0000259" key="8">
    <source>
        <dbReference type="Pfam" id="PF01061"/>
    </source>
</evidence>
<evidence type="ECO:0000256" key="7">
    <source>
        <dbReference type="SAM" id="Phobius"/>
    </source>
</evidence>
<feature type="domain" description="ABC-2 type transporter transmembrane" evidence="8">
    <location>
        <begin position="58"/>
        <end position="264"/>
    </location>
</feature>
<dbReference type="GO" id="GO:0015920">
    <property type="term" value="P:lipopolysaccharide transport"/>
    <property type="evidence" value="ECO:0007669"/>
    <property type="project" value="TreeGrafter"/>
</dbReference>